<sequence length="230" mass="26491">MTGFQTWWKLQPKVQSHEISEQHLTCFEKWKTLRAIELVSKYDPVLREHFIKLELAGQSLTGKILTSYMSPTTQNEFITLLNENVKKKFCLVLRKQNITALTLTVHQTSHTLIRCESFLGYFELTGKKALNITEDIIKIINRIGWISHCVEVRVSTHIWAIFVTNVRVTVKRLSDTRFSAHYEPVKLLHVNFKKIVGTIEELCDPTETVETRGVAQTLLPTVCDFSVLCS</sequence>
<accession>A0ABQ9GB56</accession>
<gene>
    <name evidence="1" type="ORF">PR048_028642</name>
</gene>
<dbReference type="EMBL" id="JARBHB010000013">
    <property type="protein sequence ID" value="KAJ8869649.1"/>
    <property type="molecule type" value="Genomic_DNA"/>
</dbReference>
<dbReference type="Proteomes" id="UP001159363">
    <property type="component" value="Chromosome 12"/>
</dbReference>
<evidence type="ECO:0000313" key="1">
    <source>
        <dbReference type="EMBL" id="KAJ8869649.1"/>
    </source>
</evidence>
<proteinExistence type="predicted"/>
<evidence type="ECO:0000313" key="2">
    <source>
        <dbReference type="Proteomes" id="UP001159363"/>
    </source>
</evidence>
<keyword evidence="2" id="KW-1185">Reference proteome</keyword>
<protein>
    <submittedName>
        <fullName evidence="1">Uncharacterized protein</fullName>
    </submittedName>
</protein>
<organism evidence="1 2">
    <name type="scientific">Dryococelus australis</name>
    <dbReference type="NCBI Taxonomy" id="614101"/>
    <lineage>
        <taxon>Eukaryota</taxon>
        <taxon>Metazoa</taxon>
        <taxon>Ecdysozoa</taxon>
        <taxon>Arthropoda</taxon>
        <taxon>Hexapoda</taxon>
        <taxon>Insecta</taxon>
        <taxon>Pterygota</taxon>
        <taxon>Neoptera</taxon>
        <taxon>Polyneoptera</taxon>
        <taxon>Phasmatodea</taxon>
        <taxon>Verophasmatodea</taxon>
        <taxon>Anareolatae</taxon>
        <taxon>Phasmatidae</taxon>
        <taxon>Eurycanthinae</taxon>
        <taxon>Dryococelus</taxon>
    </lineage>
</organism>
<comment type="caution">
    <text evidence="1">The sequence shown here is derived from an EMBL/GenBank/DDBJ whole genome shotgun (WGS) entry which is preliminary data.</text>
</comment>
<reference evidence="1 2" key="1">
    <citation type="submission" date="2023-02" db="EMBL/GenBank/DDBJ databases">
        <title>LHISI_Scaffold_Assembly.</title>
        <authorList>
            <person name="Stuart O.P."/>
            <person name="Cleave R."/>
            <person name="Magrath M.J.L."/>
            <person name="Mikheyev A.S."/>
        </authorList>
    </citation>
    <scope>NUCLEOTIDE SEQUENCE [LARGE SCALE GENOMIC DNA]</scope>
    <source>
        <strain evidence="1">Daus_M_001</strain>
        <tissue evidence="1">Leg muscle</tissue>
    </source>
</reference>
<name>A0ABQ9GB56_9NEOP</name>